<dbReference type="EMBL" id="CP017088">
    <property type="protein sequence ID" value="ASW49776.1"/>
    <property type="molecule type" value="Genomic_DNA"/>
</dbReference>
<gene>
    <name evidence="3" type="ORF">A7J08_05630</name>
    <name evidence="4" type="ORF">ERS132406_01216</name>
</gene>
<reference evidence="3 6" key="2">
    <citation type="submission" date="2016-08" db="EMBL/GenBank/DDBJ databases">
        <title>Streptococcus suis SRD478 Genome sequencing and assembly.</title>
        <authorList>
            <person name="Nicholson T.L."/>
            <person name="Bayles D.O."/>
            <person name="Shore S.M."/>
        </authorList>
    </citation>
    <scope>NUCLEOTIDE SEQUENCE [LARGE SCALE GENOMIC DNA]</scope>
    <source>
        <strain evidence="3 6">SRD478</strain>
    </source>
</reference>
<dbReference type="Pfam" id="PF14410">
    <property type="entry name" value="GH-E"/>
    <property type="match status" value="1"/>
</dbReference>
<accession>A0A116RSJ5</accession>
<evidence type="ECO:0000313" key="5">
    <source>
        <dbReference type="Proteomes" id="UP000072083"/>
    </source>
</evidence>
<evidence type="ECO:0000259" key="2">
    <source>
        <dbReference type="Pfam" id="PF14410"/>
    </source>
</evidence>
<dbReference type="InterPro" id="IPR026835">
    <property type="entry name" value="YqcG_C"/>
</dbReference>
<protein>
    <recommendedName>
        <fullName evidence="2">Toxin YqcG C-terminal domain-containing protein</fullName>
    </recommendedName>
</protein>
<dbReference type="AlphaFoldDB" id="A0A116RSJ5"/>
<dbReference type="Proteomes" id="UP000072083">
    <property type="component" value="Unassembled WGS sequence"/>
</dbReference>
<name>A0A116RSJ5_STRSU</name>
<evidence type="ECO:0000256" key="1">
    <source>
        <dbReference type="SAM" id="MobiDB-lite"/>
    </source>
</evidence>
<feature type="domain" description="Toxin YqcG C-terminal" evidence="2">
    <location>
        <begin position="63"/>
        <end position="101"/>
    </location>
</feature>
<feature type="region of interest" description="Disordered" evidence="1">
    <location>
        <begin position="60"/>
        <end position="103"/>
    </location>
</feature>
<feature type="compositionally biased region" description="Basic and acidic residues" evidence="1">
    <location>
        <begin position="92"/>
        <end position="103"/>
    </location>
</feature>
<proteinExistence type="predicted"/>
<dbReference type="EMBL" id="FIGZ01000011">
    <property type="protein sequence ID" value="CYU96773.1"/>
    <property type="molecule type" value="Genomic_DNA"/>
</dbReference>
<reference evidence="4 5" key="1">
    <citation type="submission" date="2016-02" db="EMBL/GenBank/DDBJ databases">
        <authorList>
            <consortium name="Pathogen Informatics"/>
        </authorList>
    </citation>
    <scope>NUCLEOTIDE SEQUENCE [LARGE SCALE GENOMIC DNA]</scope>
    <source>
        <strain evidence="4 5">LSS44</strain>
    </source>
</reference>
<organism evidence="4 5">
    <name type="scientific">Streptococcus suis</name>
    <dbReference type="NCBI Taxonomy" id="1307"/>
    <lineage>
        <taxon>Bacteria</taxon>
        <taxon>Bacillati</taxon>
        <taxon>Bacillota</taxon>
        <taxon>Bacilli</taxon>
        <taxon>Lactobacillales</taxon>
        <taxon>Streptococcaceae</taxon>
        <taxon>Streptococcus</taxon>
    </lineage>
</organism>
<evidence type="ECO:0000313" key="3">
    <source>
        <dbReference type="EMBL" id="ASW49776.1"/>
    </source>
</evidence>
<evidence type="ECO:0000313" key="6">
    <source>
        <dbReference type="Proteomes" id="UP000323128"/>
    </source>
</evidence>
<sequence>MTMNAGGTTLSEVGQNAKKGFDNLVQAFAKNGDEGNKAYKNSCTKYAKGQVDEVFKNAQKSNNGKVIDPSGKEIIWDKTKPRNGQWDMGHIPGEKYSDMHKNI</sequence>
<feature type="compositionally biased region" description="Basic and acidic residues" evidence="1">
    <location>
        <begin position="70"/>
        <end position="80"/>
    </location>
</feature>
<evidence type="ECO:0000313" key="4">
    <source>
        <dbReference type="EMBL" id="CYU96773.1"/>
    </source>
</evidence>